<dbReference type="GO" id="GO:0003700">
    <property type="term" value="F:DNA-binding transcription factor activity"/>
    <property type="evidence" value="ECO:0007669"/>
    <property type="project" value="InterPro"/>
</dbReference>
<evidence type="ECO:0000313" key="2">
    <source>
        <dbReference type="EMBL" id="MCC2032062.1"/>
    </source>
</evidence>
<name>A0A9X1LTW8_9MICO</name>
<dbReference type="SUPFAM" id="SSF46785">
    <property type="entry name" value="Winged helix' DNA-binding domain"/>
    <property type="match status" value="1"/>
</dbReference>
<sequence length="153" mass="16584">MSVDPIATIEYEALILGRHLSGLPGRSRRRGGLIDQSAYTLLAVLHEGGPASIAELGAVTGLDASTLNRQTAALLRDGYAERIADPDGGMARKFRPTAEGDHVLAEEREASKAALAAVITDWSPHDRGTFADLLERFNKAIEARLQREWPRTP</sequence>
<gene>
    <name evidence="2" type="ORF">KEC57_07660</name>
</gene>
<dbReference type="Proteomes" id="UP001139354">
    <property type="component" value="Unassembled WGS sequence"/>
</dbReference>
<dbReference type="InterPro" id="IPR036388">
    <property type="entry name" value="WH-like_DNA-bd_sf"/>
</dbReference>
<dbReference type="SMART" id="SM00347">
    <property type="entry name" value="HTH_MARR"/>
    <property type="match status" value="1"/>
</dbReference>
<protein>
    <submittedName>
        <fullName evidence="2">MarR family transcriptional regulator</fullName>
    </submittedName>
</protein>
<proteinExistence type="predicted"/>
<dbReference type="Gene3D" id="1.10.10.10">
    <property type="entry name" value="Winged helix-like DNA-binding domain superfamily/Winged helix DNA-binding domain"/>
    <property type="match status" value="1"/>
</dbReference>
<dbReference type="InterPro" id="IPR000835">
    <property type="entry name" value="HTH_MarR-typ"/>
</dbReference>
<keyword evidence="3" id="KW-1185">Reference proteome</keyword>
<dbReference type="AlphaFoldDB" id="A0A9X1LTW8"/>
<reference evidence="2" key="1">
    <citation type="submission" date="2021-04" db="EMBL/GenBank/DDBJ databases">
        <title>Microbacterium tenobrionis sp. nov. and Microbacterium allomyrinae sp. nov., isolated from larvae of Tenobrio molitor and Allomyrina dichotoma, respectively.</title>
        <authorList>
            <person name="Lee S.D."/>
        </authorList>
    </citation>
    <scope>NUCLEOTIDE SEQUENCE</scope>
    <source>
        <strain evidence="2">BWT-G7</strain>
    </source>
</reference>
<dbReference type="PROSITE" id="PS50995">
    <property type="entry name" value="HTH_MARR_2"/>
    <property type="match status" value="1"/>
</dbReference>
<dbReference type="EMBL" id="JAGTTN010000002">
    <property type="protein sequence ID" value="MCC2032062.1"/>
    <property type="molecule type" value="Genomic_DNA"/>
</dbReference>
<dbReference type="Pfam" id="PF12802">
    <property type="entry name" value="MarR_2"/>
    <property type="match status" value="1"/>
</dbReference>
<dbReference type="RefSeq" id="WP_229383984.1">
    <property type="nucleotide sequence ID" value="NZ_JAGTTN010000002.1"/>
</dbReference>
<dbReference type="InterPro" id="IPR036390">
    <property type="entry name" value="WH_DNA-bd_sf"/>
</dbReference>
<organism evidence="2 3">
    <name type="scientific">Microbacterium allomyrinae</name>
    <dbReference type="NCBI Taxonomy" id="2830666"/>
    <lineage>
        <taxon>Bacteria</taxon>
        <taxon>Bacillati</taxon>
        <taxon>Actinomycetota</taxon>
        <taxon>Actinomycetes</taxon>
        <taxon>Micrococcales</taxon>
        <taxon>Microbacteriaceae</taxon>
        <taxon>Microbacterium</taxon>
    </lineage>
</organism>
<comment type="caution">
    <text evidence="2">The sequence shown here is derived from an EMBL/GenBank/DDBJ whole genome shotgun (WGS) entry which is preliminary data.</text>
</comment>
<evidence type="ECO:0000259" key="1">
    <source>
        <dbReference type="PROSITE" id="PS50995"/>
    </source>
</evidence>
<evidence type="ECO:0000313" key="3">
    <source>
        <dbReference type="Proteomes" id="UP001139354"/>
    </source>
</evidence>
<feature type="domain" description="HTH marR-type" evidence="1">
    <location>
        <begin position="1"/>
        <end position="139"/>
    </location>
</feature>
<accession>A0A9X1LTW8</accession>